<feature type="transmembrane region" description="Helical" evidence="3">
    <location>
        <begin position="198"/>
        <end position="224"/>
    </location>
</feature>
<name>A0A1L7GWG2_LIMFE</name>
<dbReference type="Pfam" id="PF03358">
    <property type="entry name" value="FMN_red"/>
    <property type="match status" value="1"/>
</dbReference>
<dbReference type="RefSeq" id="WP_014562597.1">
    <property type="nucleotide sequence ID" value="NZ_CAKMAZ010000027.1"/>
</dbReference>
<dbReference type="Proteomes" id="UP000466799">
    <property type="component" value="Unassembled WGS sequence"/>
</dbReference>
<evidence type="ECO:0000313" key="8">
    <source>
        <dbReference type="Proteomes" id="UP000185427"/>
    </source>
</evidence>
<organism evidence="5 8">
    <name type="scientific">Limosilactobacillus fermentum</name>
    <name type="common">Lactobacillus fermentum</name>
    <dbReference type="NCBI Taxonomy" id="1613"/>
    <lineage>
        <taxon>Bacteria</taxon>
        <taxon>Bacillati</taxon>
        <taxon>Bacillota</taxon>
        <taxon>Bacilli</taxon>
        <taxon>Lactobacillales</taxon>
        <taxon>Lactobacillaceae</taxon>
        <taxon>Limosilactobacillus</taxon>
    </lineage>
</organism>
<dbReference type="PANTHER" id="PTHR43278:SF4">
    <property type="entry name" value="NAD(P)H-DEPENDENT FMN-CONTAINING OXIDOREDUCTASE YWQN-RELATED"/>
    <property type="match status" value="1"/>
</dbReference>
<evidence type="ECO:0000313" key="10">
    <source>
        <dbReference type="Proteomes" id="UP000503169"/>
    </source>
</evidence>
<evidence type="ECO:0000256" key="2">
    <source>
        <dbReference type="ARBA" id="ARBA00022643"/>
    </source>
</evidence>
<dbReference type="EMBL" id="CP050919">
    <property type="protein sequence ID" value="QIX59178.1"/>
    <property type="molecule type" value="Genomic_DNA"/>
</dbReference>
<keyword evidence="2" id="KW-0288">FMN</keyword>
<dbReference type="EMBL" id="WHJL01000134">
    <property type="protein sequence ID" value="MPQ36024.1"/>
    <property type="molecule type" value="Genomic_DNA"/>
</dbReference>
<dbReference type="SUPFAM" id="SSF52218">
    <property type="entry name" value="Flavoproteins"/>
    <property type="match status" value="1"/>
</dbReference>
<evidence type="ECO:0000256" key="1">
    <source>
        <dbReference type="ARBA" id="ARBA00022630"/>
    </source>
</evidence>
<dbReference type="OrthoDB" id="9805976at2"/>
<dbReference type="Proteomes" id="UP000503169">
    <property type="component" value="Chromosome"/>
</dbReference>
<keyword evidence="1" id="KW-0285">Flavoprotein</keyword>
<reference evidence="7 10" key="3">
    <citation type="submission" date="2020-04" db="EMBL/GenBank/DDBJ databases">
        <title>Novel strain L. Fermentum HFD1 producer antibacterial peptides.</title>
        <authorList>
            <person name="Ozhegov G.D."/>
            <person name="Pavlova A.S."/>
            <person name="Zhuravleva D.E."/>
            <person name="Gogoleva N.V."/>
            <person name="Shagimardanova E.I."/>
            <person name="Markelova M.I."/>
            <person name="Yarullina D.R."/>
            <person name="Kayumov A.R."/>
        </authorList>
    </citation>
    <scope>NUCLEOTIDE SEQUENCE [LARGE SCALE GENOMIC DNA]</scope>
    <source>
        <strain evidence="7 10">HFD1</strain>
    </source>
</reference>
<dbReference type="InterPro" id="IPR029039">
    <property type="entry name" value="Flavoprotein-like_sf"/>
</dbReference>
<reference evidence="6 9" key="2">
    <citation type="submission" date="2019-10" db="EMBL/GenBank/DDBJ databases">
        <title>Genome Sequencing and assembly of Lactobacillus fermentum I2, a lactic acid bacteria.</title>
        <authorList>
            <person name="Lopes L.S."/>
            <person name="Persinoti G.F."/>
            <person name="Riano-Pachon D.M."/>
            <person name="Labate C.A."/>
        </authorList>
    </citation>
    <scope>NUCLEOTIDE SEQUENCE [LARGE SCALE GENOMIC DNA]</scope>
    <source>
        <strain evidence="6 9">I2</strain>
    </source>
</reference>
<sequence>MRALAILASHKQTGISGQMLAATTAGLTMDPAWEVETIYLADYQIGPDYPGHPNPVLRELEKKLLAADVWIISSPTYLGNMSGQLKNFFDCFRRRFYREDHTGRLFPGKFAGKRYVSLTSCYAGPIKNFIFRASNPPLEQVDKVLLDAGLVKVGEAVQTGTWKMKELPQAKVAELTKLGQEIANPHVKERWTLTVFRYIVLFFTIALVTLITMGLQTWLFSFLAVAATFWLSWAVFVVIFFAILSVILHILTVMQHKFK</sequence>
<evidence type="ECO:0000313" key="7">
    <source>
        <dbReference type="EMBL" id="QIX59178.1"/>
    </source>
</evidence>
<evidence type="ECO:0000259" key="4">
    <source>
        <dbReference type="Pfam" id="PF03358"/>
    </source>
</evidence>
<accession>A0A1L7GWG2</accession>
<protein>
    <submittedName>
        <fullName evidence="5">Flavoprotein</fullName>
    </submittedName>
</protein>
<evidence type="ECO:0000313" key="9">
    <source>
        <dbReference type="Proteomes" id="UP000466799"/>
    </source>
</evidence>
<dbReference type="InterPro" id="IPR051796">
    <property type="entry name" value="ISF_SsuE-like"/>
</dbReference>
<dbReference type="Gene3D" id="3.40.50.360">
    <property type="match status" value="1"/>
</dbReference>
<proteinExistence type="predicted"/>
<gene>
    <name evidence="5" type="ORF">BUW47_07795</name>
    <name evidence="6" type="ORF">GC247_09255</name>
    <name evidence="7" type="ORF">HCY95_01632</name>
</gene>
<feature type="domain" description="NADPH-dependent FMN reductase-like" evidence="4">
    <location>
        <begin position="1"/>
        <end position="104"/>
    </location>
</feature>
<evidence type="ECO:0000256" key="3">
    <source>
        <dbReference type="SAM" id="Phobius"/>
    </source>
</evidence>
<evidence type="ECO:0000313" key="5">
    <source>
        <dbReference type="EMBL" id="APU46321.1"/>
    </source>
</evidence>
<feature type="transmembrane region" description="Helical" evidence="3">
    <location>
        <begin position="230"/>
        <end position="251"/>
    </location>
</feature>
<dbReference type="GO" id="GO:0016491">
    <property type="term" value="F:oxidoreductase activity"/>
    <property type="evidence" value="ECO:0007669"/>
    <property type="project" value="InterPro"/>
</dbReference>
<dbReference type="PANTHER" id="PTHR43278">
    <property type="entry name" value="NAD(P)H-DEPENDENT FMN-CONTAINING OXIDOREDUCTASE YWQN-RELATED"/>
    <property type="match status" value="1"/>
</dbReference>
<keyword evidence="3" id="KW-0472">Membrane</keyword>
<dbReference type="AlphaFoldDB" id="A0A1L7GWG2"/>
<evidence type="ECO:0000313" key="6">
    <source>
        <dbReference type="EMBL" id="MPQ36024.1"/>
    </source>
</evidence>
<dbReference type="Proteomes" id="UP000185427">
    <property type="component" value="Chromosome"/>
</dbReference>
<dbReference type="EMBL" id="CP019030">
    <property type="protein sequence ID" value="APU46321.1"/>
    <property type="molecule type" value="Genomic_DNA"/>
</dbReference>
<reference evidence="5 8" key="1">
    <citation type="submission" date="2016-12" db="EMBL/GenBank/DDBJ databases">
        <title>Complete Genome Sequence of Lactobacillus fermentum Strain SNUV175, a Probiotic for Treatment of Bacterial Vaginosis.</title>
        <authorList>
            <person name="Lee S."/>
            <person name="You H.J."/>
            <person name="Kwon B."/>
            <person name="Ko G."/>
        </authorList>
    </citation>
    <scope>NUCLEOTIDE SEQUENCE [LARGE SCALE GENOMIC DNA]</scope>
    <source>
        <strain evidence="5 8">SNUV175</strain>
    </source>
</reference>
<dbReference type="InterPro" id="IPR005025">
    <property type="entry name" value="FMN_Rdtase-like_dom"/>
</dbReference>
<keyword evidence="3" id="KW-1133">Transmembrane helix</keyword>
<keyword evidence="3" id="KW-0812">Transmembrane</keyword>